<dbReference type="PANTHER" id="PTHR30290:SF9">
    <property type="entry name" value="OLIGOPEPTIDE-BINDING PROTEIN APPA"/>
    <property type="match status" value="1"/>
</dbReference>
<dbReference type="RefSeq" id="WP_280174242.1">
    <property type="nucleotide sequence ID" value="NZ_FMUE01000009.1"/>
</dbReference>
<dbReference type="AlphaFoldDB" id="A0A1R3U5K2"/>
<dbReference type="InterPro" id="IPR000914">
    <property type="entry name" value="SBP_5_dom"/>
</dbReference>
<name>A0A1R3U5K2_9HYPH</name>
<accession>A0A1R3U5K2</accession>
<dbReference type="EMBL" id="FMUE01000009">
    <property type="protein sequence ID" value="SCX31219.1"/>
    <property type="molecule type" value="Genomic_DNA"/>
</dbReference>
<keyword evidence="3" id="KW-0813">Transport</keyword>
<dbReference type="Gene3D" id="3.10.105.10">
    <property type="entry name" value="Dipeptide-binding Protein, Domain 3"/>
    <property type="match status" value="1"/>
</dbReference>
<feature type="domain" description="Solute-binding protein family 5" evidence="5">
    <location>
        <begin position="2"/>
        <end position="240"/>
    </location>
</feature>
<evidence type="ECO:0000256" key="2">
    <source>
        <dbReference type="ARBA" id="ARBA00005695"/>
    </source>
</evidence>
<dbReference type="Pfam" id="PF00496">
    <property type="entry name" value="SBP_bac_5"/>
    <property type="match status" value="1"/>
</dbReference>
<sequence>MGVKTVLEANPDYWGKKPAVTEIIYTPIADASTRIAALLSGEVDFVQDVPVQDIDRLKQTSGVKLVTGAENRSIFLGYRLDAAPLASSNAKDKNPLSDVRVRQAFDLAIDREALKKVVLRGNSIPTGVIVPPFVHGWSQELDAYSKPDLDKAKALLKEAGYPDGFTITLDSPNNRYVNDEAISQAVVGFLGRIGVKVTLASRPFAQHSPLLADRKSDFFLYGWGVPTFDSAYNFNDLIHSRTGRYGAWNATYFSDPAIDAKIETLGAELDVKTRDATIAELWKYVKDEHLYLPLHNQIIAWAAKDNLDFEIQPDNSPKFVNFTVSK</sequence>
<protein>
    <submittedName>
        <fullName evidence="6">Glutathione-binding protein GsiB</fullName>
    </submittedName>
</protein>
<reference evidence="7" key="1">
    <citation type="submission" date="2016-10" db="EMBL/GenBank/DDBJ databases">
        <authorList>
            <person name="Wibberg D."/>
        </authorList>
    </citation>
    <scope>NUCLEOTIDE SEQUENCE [LARGE SCALE GENOMIC DNA]</scope>
</reference>
<dbReference type="Gene3D" id="3.40.190.10">
    <property type="entry name" value="Periplasmic binding protein-like II"/>
    <property type="match status" value="1"/>
</dbReference>
<dbReference type="PANTHER" id="PTHR30290">
    <property type="entry name" value="PERIPLASMIC BINDING COMPONENT OF ABC TRANSPORTER"/>
    <property type="match status" value="1"/>
</dbReference>
<evidence type="ECO:0000256" key="1">
    <source>
        <dbReference type="ARBA" id="ARBA00004418"/>
    </source>
</evidence>
<dbReference type="GO" id="GO:0015833">
    <property type="term" value="P:peptide transport"/>
    <property type="evidence" value="ECO:0007669"/>
    <property type="project" value="TreeGrafter"/>
</dbReference>
<dbReference type="InterPro" id="IPR039424">
    <property type="entry name" value="SBP_5"/>
</dbReference>
<dbReference type="SUPFAM" id="SSF53850">
    <property type="entry name" value="Periplasmic binding protein-like II"/>
    <property type="match status" value="1"/>
</dbReference>
<comment type="similarity">
    <text evidence="2">Belongs to the bacterial solute-binding protein 5 family.</text>
</comment>
<comment type="subcellular location">
    <subcellularLocation>
        <location evidence="1">Periplasm</location>
    </subcellularLocation>
</comment>
<evidence type="ECO:0000313" key="6">
    <source>
        <dbReference type="EMBL" id="SCX31219.1"/>
    </source>
</evidence>
<evidence type="ECO:0000256" key="4">
    <source>
        <dbReference type="ARBA" id="ARBA00022729"/>
    </source>
</evidence>
<gene>
    <name evidence="6" type="primary">gsiB_5</name>
    <name evidence="6" type="ORF">DSM25559_3680</name>
</gene>
<evidence type="ECO:0000256" key="3">
    <source>
        <dbReference type="ARBA" id="ARBA00022448"/>
    </source>
</evidence>
<keyword evidence="4" id="KW-0732">Signal</keyword>
<proteinExistence type="inferred from homology"/>
<dbReference type="Proteomes" id="UP000187891">
    <property type="component" value="Unassembled WGS sequence"/>
</dbReference>
<evidence type="ECO:0000313" key="7">
    <source>
        <dbReference type="Proteomes" id="UP000187891"/>
    </source>
</evidence>
<dbReference type="STRING" id="1907666.DSM25559_3680"/>
<organism evidence="6 7">
    <name type="scientific">Agrobacterium rosae</name>
    <dbReference type="NCBI Taxonomy" id="1972867"/>
    <lineage>
        <taxon>Bacteria</taxon>
        <taxon>Pseudomonadati</taxon>
        <taxon>Pseudomonadota</taxon>
        <taxon>Alphaproteobacteria</taxon>
        <taxon>Hyphomicrobiales</taxon>
        <taxon>Rhizobiaceae</taxon>
        <taxon>Rhizobium/Agrobacterium group</taxon>
        <taxon>Agrobacterium</taxon>
    </lineage>
</organism>
<evidence type="ECO:0000259" key="5">
    <source>
        <dbReference type="Pfam" id="PF00496"/>
    </source>
</evidence>
<dbReference type="GO" id="GO:1904680">
    <property type="term" value="F:peptide transmembrane transporter activity"/>
    <property type="evidence" value="ECO:0007669"/>
    <property type="project" value="TreeGrafter"/>
</dbReference>